<evidence type="ECO:0000256" key="1">
    <source>
        <dbReference type="SAM" id="MobiDB-lite"/>
    </source>
</evidence>
<sequence length="474" mass="55572">MSSFCDLPYFHKTIYTFLERRFSPHGRGQHHQARNDAQSPQARITQYRSWSNVDLNVIQRYSKLLDCPDLYSLKAFRWIVEEFRDSLSLIPHVQEVLRSKPAHLVMPAVFDRDMVPLGRDWTYRDVGHTFVRGDFEQLSINPTSKFQYTLPELQLLYYHHLWITGHMIVSGPPLFAWNASRTISPKMLHAPFSRIARLLETARPNDFELAVTYLVRLRSHWREICTTQEDALDVITQVHRWVQHQRIEKLFQDEELRHLDLSPLPRFLSFINDEIIAGSFFQMQLPSIQPYVWIDALEGVRVALNLPAGYFREHKGFFPFSSNLLDRLIRDPHSSAETHNSLERWLMGFDDAPVQEKQAMLYSFTLLILTHIPNDQWPAHLRDQRRDWTSIPNQQQKLDNNSFLSSPTGYQFLADLNVRVAISGLNLSDDHVQTHFWNLAWEVIQHIHSTPDEESKIESRDDPVQLFIPDSPDA</sequence>
<dbReference type="Proteomes" id="UP001437256">
    <property type="component" value="Unassembled WGS sequence"/>
</dbReference>
<accession>A0ABR2Z9S3</accession>
<organism evidence="2 3">
    <name type="scientific">Marasmius tenuissimus</name>
    <dbReference type="NCBI Taxonomy" id="585030"/>
    <lineage>
        <taxon>Eukaryota</taxon>
        <taxon>Fungi</taxon>
        <taxon>Dikarya</taxon>
        <taxon>Basidiomycota</taxon>
        <taxon>Agaricomycotina</taxon>
        <taxon>Agaricomycetes</taxon>
        <taxon>Agaricomycetidae</taxon>
        <taxon>Agaricales</taxon>
        <taxon>Marasmiineae</taxon>
        <taxon>Marasmiaceae</taxon>
        <taxon>Marasmius</taxon>
    </lineage>
</organism>
<keyword evidence="3" id="KW-1185">Reference proteome</keyword>
<gene>
    <name evidence="2" type="ORF">AAF712_015354</name>
</gene>
<protein>
    <submittedName>
        <fullName evidence="2">Uncharacterized protein</fullName>
    </submittedName>
</protein>
<reference evidence="2 3" key="1">
    <citation type="submission" date="2024-05" db="EMBL/GenBank/DDBJ databases">
        <title>A draft genome resource for the thread blight pathogen Marasmius tenuissimus strain MS-2.</title>
        <authorList>
            <person name="Yulfo-Soto G.E."/>
            <person name="Baruah I.K."/>
            <person name="Amoako-Attah I."/>
            <person name="Bukari Y."/>
            <person name="Meinhardt L.W."/>
            <person name="Bailey B.A."/>
            <person name="Cohen S.P."/>
        </authorList>
    </citation>
    <scope>NUCLEOTIDE SEQUENCE [LARGE SCALE GENOMIC DNA]</scope>
    <source>
        <strain evidence="2 3">MS-2</strain>
    </source>
</reference>
<dbReference type="EMBL" id="JBBXMP010000393">
    <property type="protein sequence ID" value="KAL0057982.1"/>
    <property type="molecule type" value="Genomic_DNA"/>
</dbReference>
<name>A0ABR2Z9S3_9AGAR</name>
<comment type="caution">
    <text evidence="2">The sequence shown here is derived from an EMBL/GenBank/DDBJ whole genome shotgun (WGS) entry which is preliminary data.</text>
</comment>
<feature type="region of interest" description="Disordered" evidence="1">
    <location>
        <begin position="452"/>
        <end position="474"/>
    </location>
</feature>
<evidence type="ECO:0000313" key="2">
    <source>
        <dbReference type="EMBL" id="KAL0057982.1"/>
    </source>
</evidence>
<evidence type="ECO:0000313" key="3">
    <source>
        <dbReference type="Proteomes" id="UP001437256"/>
    </source>
</evidence>
<proteinExistence type="predicted"/>
<feature type="compositionally biased region" description="Basic and acidic residues" evidence="1">
    <location>
        <begin position="452"/>
        <end position="463"/>
    </location>
</feature>